<accession>A0A0E9SF99</accession>
<reference evidence="1" key="1">
    <citation type="submission" date="2014-11" db="EMBL/GenBank/DDBJ databases">
        <authorList>
            <person name="Amaro Gonzalez C."/>
        </authorList>
    </citation>
    <scope>NUCLEOTIDE SEQUENCE</scope>
</reference>
<dbReference type="AlphaFoldDB" id="A0A0E9SF99"/>
<dbReference type="EMBL" id="GBXM01068523">
    <property type="protein sequence ID" value="JAH40054.1"/>
    <property type="molecule type" value="Transcribed_RNA"/>
</dbReference>
<proteinExistence type="predicted"/>
<name>A0A0E9SF99_ANGAN</name>
<reference evidence="1" key="2">
    <citation type="journal article" date="2015" name="Fish Shellfish Immunol.">
        <title>Early steps in the European eel (Anguilla anguilla)-Vibrio vulnificus interaction in the gills: Role of the RtxA13 toxin.</title>
        <authorList>
            <person name="Callol A."/>
            <person name="Pajuelo D."/>
            <person name="Ebbesson L."/>
            <person name="Teles M."/>
            <person name="MacKenzie S."/>
            <person name="Amaro C."/>
        </authorList>
    </citation>
    <scope>NUCLEOTIDE SEQUENCE</scope>
</reference>
<protein>
    <submittedName>
        <fullName evidence="1">Uncharacterized protein</fullName>
    </submittedName>
</protein>
<sequence>MSLHRTLYLIAYHCIEFSSERKTASKHPEKNYSFKHTYATYA</sequence>
<evidence type="ECO:0000313" key="1">
    <source>
        <dbReference type="EMBL" id="JAH40054.1"/>
    </source>
</evidence>
<organism evidence="1">
    <name type="scientific">Anguilla anguilla</name>
    <name type="common">European freshwater eel</name>
    <name type="synonym">Muraena anguilla</name>
    <dbReference type="NCBI Taxonomy" id="7936"/>
    <lineage>
        <taxon>Eukaryota</taxon>
        <taxon>Metazoa</taxon>
        <taxon>Chordata</taxon>
        <taxon>Craniata</taxon>
        <taxon>Vertebrata</taxon>
        <taxon>Euteleostomi</taxon>
        <taxon>Actinopterygii</taxon>
        <taxon>Neopterygii</taxon>
        <taxon>Teleostei</taxon>
        <taxon>Anguilliformes</taxon>
        <taxon>Anguillidae</taxon>
        <taxon>Anguilla</taxon>
    </lineage>
</organism>